<name>A0A5C6RMR0_9BACT</name>
<dbReference type="OrthoDB" id="1121084at2"/>
<evidence type="ECO:0000313" key="1">
    <source>
        <dbReference type="EMBL" id="TXB62930.1"/>
    </source>
</evidence>
<proteinExistence type="predicted"/>
<dbReference type="AlphaFoldDB" id="A0A5C6RMR0"/>
<accession>A0A5C6RMR0</accession>
<keyword evidence="2" id="KW-1185">Reference proteome</keyword>
<dbReference type="EMBL" id="VOOR01000021">
    <property type="protein sequence ID" value="TXB62930.1"/>
    <property type="molecule type" value="Genomic_DNA"/>
</dbReference>
<protein>
    <submittedName>
        <fullName evidence="1">Uncharacterized protein</fullName>
    </submittedName>
</protein>
<gene>
    <name evidence="1" type="ORF">FRY97_11340</name>
</gene>
<sequence length="104" mass="11457">MYVSISIGEEDLELIMGKAYGSAYPAALQSAHCPRCRLPDNAELLPERLWLNPAGDVLVQGACRQCGGAVEKLIETGIDPVQFDQAMAIRDYKIEISKDYEVKV</sequence>
<dbReference type="Proteomes" id="UP000321580">
    <property type="component" value="Unassembled WGS sequence"/>
</dbReference>
<reference evidence="1 2" key="1">
    <citation type="submission" date="2019-08" db="EMBL/GenBank/DDBJ databases">
        <title>Genome of Phaeodactylibacter luteus.</title>
        <authorList>
            <person name="Bowman J.P."/>
        </authorList>
    </citation>
    <scope>NUCLEOTIDE SEQUENCE [LARGE SCALE GENOMIC DNA]</scope>
    <source>
        <strain evidence="1 2">KCTC 42180</strain>
    </source>
</reference>
<comment type="caution">
    <text evidence="1">The sequence shown here is derived from an EMBL/GenBank/DDBJ whole genome shotgun (WGS) entry which is preliminary data.</text>
</comment>
<organism evidence="1 2">
    <name type="scientific">Phaeodactylibacter luteus</name>
    <dbReference type="NCBI Taxonomy" id="1564516"/>
    <lineage>
        <taxon>Bacteria</taxon>
        <taxon>Pseudomonadati</taxon>
        <taxon>Bacteroidota</taxon>
        <taxon>Saprospiria</taxon>
        <taxon>Saprospirales</taxon>
        <taxon>Haliscomenobacteraceae</taxon>
        <taxon>Phaeodactylibacter</taxon>
    </lineage>
</organism>
<dbReference type="RefSeq" id="WP_147167650.1">
    <property type="nucleotide sequence ID" value="NZ_VOOR01000021.1"/>
</dbReference>
<evidence type="ECO:0000313" key="2">
    <source>
        <dbReference type="Proteomes" id="UP000321580"/>
    </source>
</evidence>